<evidence type="ECO:0000256" key="6">
    <source>
        <dbReference type="ARBA" id="ARBA00022989"/>
    </source>
</evidence>
<feature type="transmembrane region" description="Helical" evidence="12">
    <location>
        <begin position="403"/>
        <end position="422"/>
    </location>
</feature>
<comment type="subcellular location">
    <subcellularLocation>
        <location evidence="1">Cell membrane</location>
        <topology evidence="1">Multi-pass membrane protein</topology>
    </subcellularLocation>
</comment>
<evidence type="ECO:0000256" key="2">
    <source>
        <dbReference type="ARBA" id="ARBA00006434"/>
    </source>
</evidence>
<dbReference type="EMBL" id="JARKHS020025844">
    <property type="protein sequence ID" value="KAK8766977.1"/>
    <property type="molecule type" value="Genomic_DNA"/>
</dbReference>
<comment type="similarity">
    <text evidence="2">Belongs to the sodium:solute symporter (SSF) (TC 2.A.21) family.</text>
</comment>
<dbReference type="GO" id="GO:0015293">
    <property type="term" value="F:symporter activity"/>
    <property type="evidence" value="ECO:0007669"/>
    <property type="project" value="TreeGrafter"/>
</dbReference>
<evidence type="ECO:0000256" key="5">
    <source>
        <dbReference type="ARBA" id="ARBA00022692"/>
    </source>
</evidence>
<dbReference type="Gene3D" id="1.20.1730.10">
    <property type="entry name" value="Sodium/glucose cotransporter"/>
    <property type="match status" value="1"/>
</dbReference>
<dbReference type="PANTHER" id="PTHR42985">
    <property type="entry name" value="SODIUM-COUPLED MONOCARBOXYLATE TRANSPORTER"/>
    <property type="match status" value="1"/>
</dbReference>
<feature type="transmembrane region" description="Helical" evidence="12">
    <location>
        <begin position="259"/>
        <end position="277"/>
    </location>
</feature>
<keyword evidence="6 12" id="KW-1133">Transmembrane helix</keyword>
<evidence type="ECO:0000256" key="4">
    <source>
        <dbReference type="ARBA" id="ARBA00022475"/>
    </source>
</evidence>
<evidence type="ECO:0000256" key="8">
    <source>
        <dbReference type="ARBA" id="ARBA00023065"/>
    </source>
</evidence>
<dbReference type="PANTHER" id="PTHR42985:SF40">
    <property type="entry name" value="LD47995P-RELATED"/>
    <property type="match status" value="1"/>
</dbReference>
<evidence type="ECO:0000313" key="13">
    <source>
        <dbReference type="EMBL" id="KAK8766977.1"/>
    </source>
</evidence>
<feature type="transmembrane region" description="Helical" evidence="12">
    <location>
        <begin position="178"/>
        <end position="196"/>
    </location>
</feature>
<dbReference type="InterPro" id="IPR038377">
    <property type="entry name" value="Na/Glc_symporter_sf"/>
</dbReference>
<keyword evidence="9 12" id="KW-0472">Membrane</keyword>
<feature type="transmembrane region" description="Helical" evidence="12">
    <location>
        <begin position="428"/>
        <end position="452"/>
    </location>
</feature>
<keyword evidence="4" id="KW-1003">Cell membrane</keyword>
<keyword evidence="3" id="KW-0813">Transport</keyword>
<gene>
    <name evidence="13" type="ORF">V5799_006245</name>
</gene>
<feature type="region of interest" description="Disordered" evidence="11">
    <location>
        <begin position="1"/>
        <end position="20"/>
    </location>
</feature>
<feature type="transmembrane region" description="Helical" evidence="12">
    <location>
        <begin position="298"/>
        <end position="321"/>
    </location>
</feature>
<dbReference type="PROSITE" id="PS50283">
    <property type="entry name" value="NA_SOLUT_SYMP_3"/>
    <property type="match status" value="1"/>
</dbReference>
<reference evidence="13 14" key="1">
    <citation type="journal article" date="2023" name="Arcadia Sci">
        <title>De novo assembly of a long-read Amblyomma americanum tick genome.</title>
        <authorList>
            <person name="Chou S."/>
            <person name="Poskanzer K.E."/>
            <person name="Rollins M."/>
            <person name="Thuy-Boun P.S."/>
        </authorList>
    </citation>
    <scope>NUCLEOTIDE SEQUENCE [LARGE SCALE GENOMIC DNA]</scope>
    <source>
        <strain evidence="13">F_SG_1</strain>
        <tissue evidence="13">Salivary glands</tissue>
    </source>
</reference>
<evidence type="ECO:0000256" key="12">
    <source>
        <dbReference type="SAM" id="Phobius"/>
    </source>
</evidence>
<dbReference type="AlphaFoldDB" id="A0AAQ4DWY7"/>
<proteinExistence type="inferred from homology"/>
<feature type="compositionally biased region" description="Basic and acidic residues" evidence="11">
    <location>
        <begin position="733"/>
        <end position="750"/>
    </location>
</feature>
<feature type="transmembrane region" description="Helical" evidence="12">
    <location>
        <begin position="72"/>
        <end position="91"/>
    </location>
</feature>
<dbReference type="CDD" id="cd11492">
    <property type="entry name" value="SLC5sbd_NIS-SMVT"/>
    <property type="match status" value="1"/>
</dbReference>
<evidence type="ECO:0000256" key="3">
    <source>
        <dbReference type="ARBA" id="ARBA00022448"/>
    </source>
</evidence>
<keyword evidence="7" id="KW-0915">Sodium</keyword>
<dbReference type="InterPro" id="IPR001734">
    <property type="entry name" value="Na/solute_symporter"/>
</dbReference>
<evidence type="ECO:0000256" key="10">
    <source>
        <dbReference type="ARBA" id="ARBA00023201"/>
    </source>
</evidence>
<dbReference type="InterPro" id="IPR051163">
    <property type="entry name" value="Sodium:Solute_Symporter_SSF"/>
</dbReference>
<name>A0AAQ4DWY7_AMBAM</name>
<feature type="transmembrane region" description="Helical" evidence="12">
    <location>
        <begin position="103"/>
        <end position="122"/>
    </location>
</feature>
<feature type="transmembrane region" description="Helical" evidence="12">
    <location>
        <begin position="32"/>
        <end position="51"/>
    </location>
</feature>
<evidence type="ECO:0000256" key="11">
    <source>
        <dbReference type="SAM" id="MobiDB-lite"/>
    </source>
</evidence>
<dbReference type="Pfam" id="PF00474">
    <property type="entry name" value="SSF"/>
    <property type="match status" value="1"/>
</dbReference>
<dbReference type="GO" id="GO:0005886">
    <property type="term" value="C:plasma membrane"/>
    <property type="evidence" value="ECO:0007669"/>
    <property type="project" value="UniProtKB-SubCell"/>
</dbReference>
<keyword evidence="14" id="KW-1185">Reference proteome</keyword>
<dbReference type="NCBIfam" id="TIGR00813">
    <property type="entry name" value="sss"/>
    <property type="match status" value="1"/>
</dbReference>
<evidence type="ECO:0000256" key="9">
    <source>
        <dbReference type="ARBA" id="ARBA00023136"/>
    </source>
</evidence>
<feature type="transmembrane region" description="Helical" evidence="12">
    <location>
        <begin position="208"/>
        <end position="227"/>
    </location>
</feature>
<sequence>MAPTRVRGQRRRSMSSGGAPSHLVSRFTLWDYLVFGGMLCVSASIGIYYAVMGVRKRATTDDFLMGGRSMSVFPVALSILASFMSAITLLGTASEMYIYGTQYLFIIFSYCLVIPATAYLYMPVFYSLQVTSAYEYLELRFNHVIRALGCITFSMQMLIYMAIVLYAPALALSQVTGISVWTSVLSIGIVCTFYTSLGGMKAVIWTDVFQVCLMFGSMLMIAIRGAYDIGGMKVVFNRAYEGDRVEFFNFNLDPTERHTVWGLIIGCFFTWMSIYAVSQAMVQRYLTISNIKGARIAIWINLPGLAFLMLICALAGLVMYARYQDCDPLLTKKATAPDQLLPLYVMDILGSLHGVPGLFVSGIFSGALSTVSSGVNSLAAVTLEDIIKRYIKKDMSDRYATNLTKMIAMLFGVVAIGLVYGAQSMGNVLQAALSIFGIVGGPLLGVFTLGMFFPCANSIGAGVGTITSLAACFWIGFGAFAYKPAVRKAPVSVLGCVSEYLNATGQDVSNFTYPKPVDIAEANKDILFVYQISYVWYSMIGCVLVVVIGLIVSLLTGCRKPSDVNPRAIHPIYNFLCRVLLPSSLRHKFMVKKQSEYDLDHMIELGRSKKVHRDATVDGNVNDGFVTGDEKPAINGVHTAAAESRKAVANGFTSGAVGVNSVAVQQVDARHRQAALAKDEISNGYPSIAPAGGPRPLYQKTPAADSPTRNVEDASKKPTKLDATVTTAQSPGRDAHKEHGTKSESDDLDRSPSAMSREVGSCDSPSAIRASRRSRRSRSSKREDRPRTKSSSPADVRKRKANATADGETATAL</sequence>
<dbReference type="Proteomes" id="UP001321473">
    <property type="component" value="Unassembled WGS sequence"/>
</dbReference>
<keyword evidence="8" id="KW-0406">Ion transport</keyword>
<keyword evidence="10" id="KW-0739">Sodium transport</keyword>
<feature type="transmembrane region" description="Helical" evidence="12">
    <location>
        <begin position="459"/>
        <end position="482"/>
    </location>
</feature>
<evidence type="ECO:0000256" key="1">
    <source>
        <dbReference type="ARBA" id="ARBA00004651"/>
    </source>
</evidence>
<feature type="compositionally biased region" description="Basic and acidic residues" evidence="11">
    <location>
        <begin position="710"/>
        <end position="720"/>
    </location>
</feature>
<feature type="transmembrane region" description="Helical" evidence="12">
    <location>
        <begin position="143"/>
        <end position="166"/>
    </location>
</feature>
<dbReference type="GO" id="GO:0006814">
    <property type="term" value="P:sodium ion transport"/>
    <property type="evidence" value="ECO:0007669"/>
    <property type="project" value="UniProtKB-KW"/>
</dbReference>
<accession>A0AAQ4DWY7</accession>
<keyword evidence="5 12" id="KW-0812">Transmembrane</keyword>
<evidence type="ECO:0000313" key="14">
    <source>
        <dbReference type="Proteomes" id="UP001321473"/>
    </source>
</evidence>
<comment type="caution">
    <text evidence="13">The sequence shown here is derived from an EMBL/GenBank/DDBJ whole genome shotgun (WGS) entry which is preliminary data.</text>
</comment>
<protein>
    <recommendedName>
        <fullName evidence="15">Sodium/solute symporter</fullName>
    </recommendedName>
</protein>
<organism evidence="13 14">
    <name type="scientific">Amblyomma americanum</name>
    <name type="common">Lone star tick</name>
    <dbReference type="NCBI Taxonomy" id="6943"/>
    <lineage>
        <taxon>Eukaryota</taxon>
        <taxon>Metazoa</taxon>
        <taxon>Ecdysozoa</taxon>
        <taxon>Arthropoda</taxon>
        <taxon>Chelicerata</taxon>
        <taxon>Arachnida</taxon>
        <taxon>Acari</taxon>
        <taxon>Parasitiformes</taxon>
        <taxon>Ixodida</taxon>
        <taxon>Ixodoidea</taxon>
        <taxon>Ixodidae</taxon>
        <taxon>Amblyomminae</taxon>
        <taxon>Amblyomma</taxon>
    </lineage>
</organism>
<evidence type="ECO:0000256" key="7">
    <source>
        <dbReference type="ARBA" id="ARBA00023053"/>
    </source>
</evidence>
<feature type="region of interest" description="Disordered" evidence="11">
    <location>
        <begin position="681"/>
        <end position="813"/>
    </location>
</feature>
<feature type="transmembrane region" description="Helical" evidence="12">
    <location>
        <begin position="358"/>
        <end position="383"/>
    </location>
</feature>
<feature type="transmembrane region" description="Helical" evidence="12">
    <location>
        <begin position="534"/>
        <end position="557"/>
    </location>
</feature>
<evidence type="ECO:0008006" key="15">
    <source>
        <dbReference type="Google" id="ProtNLM"/>
    </source>
</evidence>
<feature type="compositionally biased region" description="Basic residues" evidence="11">
    <location>
        <begin position="770"/>
        <end position="779"/>
    </location>
</feature>